<protein>
    <recommendedName>
        <fullName evidence="4">Zinc finger PHD-type domain-containing protein</fullName>
    </recommendedName>
</protein>
<accession>A0A6J8D940</accession>
<keyword evidence="3" id="KW-1185">Reference proteome</keyword>
<dbReference type="Gene3D" id="3.30.40.10">
    <property type="entry name" value="Zinc/RING finger domain, C3HC4 (zinc finger)"/>
    <property type="match status" value="1"/>
</dbReference>
<evidence type="ECO:0000313" key="3">
    <source>
        <dbReference type="Proteomes" id="UP000507470"/>
    </source>
</evidence>
<sequence length="270" mass="30853">MAIDEISTCSREGEEFTDSKIQNDQILAIEVNLENSKTEESRECQGCERPLTNTSPTECSACKFRFHTRMAEYHMTNYIYDSYMCSYCRALELTIPYEDRPYQGETLPKQIVNSTSNKLDGVEANRFAPQHILQEDKVPTAPQNSRNNHRNTSKSDQRNMALPNDDAKTKPRRAKKRDMKQTIMELQLSESKAKISTLVELNKEYRTTIDMLSVKLGIPSPVGYNNTHPPYQMLLPVARKKMKELGADPVDIRPLSIQLGKESDKENLGK</sequence>
<proteinExistence type="predicted"/>
<name>A0A6J8D940_MYTCO</name>
<dbReference type="SUPFAM" id="SSF57903">
    <property type="entry name" value="FYVE/PHD zinc finger"/>
    <property type="match status" value="1"/>
</dbReference>
<evidence type="ECO:0000256" key="1">
    <source>
        <dbReference type="SAM" id="MobiDB-lite"/>
    </source>
</evidence>
<dbReference type="AlphaFoldDB" id="A0A6J8D940"/>
<dbReference type="InterPro" id="IPR011011">
    <property type="entry name" value="Znf_FYVE_PHD"/>
</dbReference>
<evidence type="ECO:0000313" key="2">
    <source>
        <dbReference type="EMBL" id="CAC5404585.1"/>
    </source>
</evidence>
<feature type="region of interest" description="Disordered" evidence="1">
    <location>
        <begin position="128"/>
        <end position="179"/>
    </location>
</feature>
<gene>
    <name evidence="2" type="ORF">MCOR_38351</name>
</gene>
<dbReference type="EMBL" id="CACVKT020006975">
    <property type="protein sequence ID" value="CAC5404585.1"/>
    <property type="molecule type" value="Genomic_DNA"/>
</dbReference>
<reference evidence="2 3" key="1">
    <citation type="submission" date="2020-06" db="EMBL/GenBank/DDBJ databases">
        <authorList>
            <person name="Li R."/>
            <person name="Bekaert M."/>
        </authorList>
    </citation>
    <scope>NUCLEOTIDE SEQUENCE [LARGE SCALE GENOMIC DNA]</scope>
    <source>
        <strain evidence="3">wild</strain>
    </source>
</reference>
<evidence type="ECO:0008006" key="4">
    <source>
        <dbReference type="Google" id="ProtNLM"/>
    </source>
</evidence>
<dbReference type="Proteomes" id="UP000507470">
    <property type="component" value="Unassembled WGS sequence"/>
</dbReference>
<organism evidence="2 3">
    <name type="scientific">Mytilus coruscus</name>
    <name type="common">Sea mussel</name>
    <dbReference type="NCBI Taxonomy" id="42192"/>
    <lineage>
        <taxon>Eukaryota</taxon>
        <taxon>Metazoa</taxon>
        <taxon>Spiralia</taxon>
        <taxon>Lophotrochozoa</taxon>
        <taxon>Mollusca</taxon>
        <taxon>Bivalvia</taxon>
        <taxon>Autobranchia</taxon>
        <taxon>Pteriomorphia</taxon>
        <taxon>Mytilida</taxon>
        <taxon>Mytiloidea</taxon>
        <taxon>Mytilidae</taxon>
        <taxon>Mytilinae</taxon>
        <taxon>Mytilus</taxon>
    </lineage>
</organism>
<dbReference type="InterPro" id="IPR013083">
    <property type="entry name" value="Znf_RING/FYVE/PHD"/>
</dbReference>